<dbReference type="RefSeq" id="WP_129886189.1">
    <property type="nucleotide sequence ID" value="NZ_CP035758.1"/>
</dbReference>
<feature type="compositionally biased region" description="Gly residues" evidence="1">
    <location>
        <begin position="93"/>
        <end position="102"/>
    </location>
</feature>
<dbReference type="EMBL" id="CP035758">
    <property type="protein sequence ID" value="QBD75591.1"/>
    <property type="molecule type" value="Genomic_DNA"/>
</dbReference>
<dbReference type="InterPro" id="IPR045618">
    <property type="entry name" value="DUF6444"/>
</dbReference>
<reference evidence="4 5" key="1">
    <citation type="submission" date="2019-01" db="EMBL/GenBank/DDBJ databases">
        <title>Ktedonosporobacter rubrisoli SCAWS-G2.</title>
        <authorList>
            <person name="Huang Y."/>
            <person name="Yan B."/>
        </authorList>
    </citation>
    <scope>NUCLEOTIDE SEQUENCE [LARGE SCALE GENOMIC DNA]</scope>
    <source>
        <strain evidence="4 5">SCAWS-G2</strain>
    </source>
</reference>
<keyword evidence="5" id="KW-1185">Reference proteome</keyword>
<dbReference type="InterPro" id="IPR004291">
    <property type="entry name" value="Transposase_IS66_central"/>
</dbReference>
<evidence type="ECO:0000313" key="5">
    <source>
        <dbReference type="Proteomes" id="UP000290365"/>
    </source>
</evidence>
<dbReference type="Pfam" id="PF20042">
    <property type="entry name" value="DUF6444"/>
    <property type="match status" value="1"/>
</dbReference>
<dbReference type="PANTHER" id="PTHR33678:SF1">
    <property type="entry name" value="BLL1576 PROTEIN"/>
    <property type="match status" value="1"/>
</dbReference>
<dbReference type="OrthoDB" id="151215at2"/>
<sequence length="501" mass="56776">MILTEELEQLQAENQRLREANENWQECVRQSLEAIRNLQKQMRDLEAVISSQQERIKTLEGKLAKDSHNSSLPPSSDRFVRAPKSLRKKSGKKSGGQPGHQGHGLPQATCPDELLVYTVQHCAHCEADLSTCPARVAERRQVIDLPVKRLWVAEHQVEEKQCPACLHFTRASFPADVLAPVQYGTGIQTVATYLVAGQVVPYARASQLLYDLFGAQLSPASIAQFVSRCQQNLVEWETTLKATLVKARVLHQDETGMRVGTSGWWVHVCATEHLTHYGAHPKRGREGMDAIGIAPFFEGISVHDCLPSYQGYRFSEALCNVHHLRDLTFIEEELKQEWAKEMKALLLSMKEAVEQARVRGQPRLETPVLAALLTRYDQIVQAGYRINPLVEKPPKTKQYKRLPGRPKQSPARNLLDRFSTRKWDVLRFLLDFAVPFDNNQAERDLRMIKVQQKVSGCFRTPEGLISFCRIRSYLSTLRKQGLPIFAALEQALTGHPVFSIF</sequence>
<feature type="domain" description="Transposase IS66 central" evidence="2">
    <location>
        <begin position="182"/>
        <end position="463"/>
    </location>
</feature>
<dbReference type="InterPro" id="IPR052344">
    <property type="entry name" value="Transposase-related"/>
</dbReference>
<evidence type="ECO:0000259" key="2">
    <source>
        <dbReference type="Pfam" id="PF03050"/>
    </source>
</evidence>
<feature type="domain" description="DUF6444" evidence="3">
    <location>
        <begin position="18"/>
        <end position="104"/>
    </location>
</feature>
<gene>
    <name evidence="4" type="ORF">EPA93_06060</name>
</gene>
<evidence type="ECO:0000313" key="4">
    <source>
        <dbReference type="EMBL" id="QBD75591.1"/>
    </source>
</evidence>
<dbReference type="KEGG" id="kbs:EPA93_06060"/>
<proteinExistence type="predicted"/>
<feature type="region of interest" description="Disordered" evidence="1">
    <location>
        <begin position="61"/>
        <end position="105"/>
    </location>
</feature>
<dbReference type="PANTHER" id="PTHR33678">
    <property type="entry name" value="BLL1576 PROTEIN"/>
    <property type="match status" value="1"/>
</dbReference>
<dbReference type="NCBIfam" id="NF033517">
    <property type="entry name" value="transpos_IS66"/>
    <property type="match status" value="1"/>
</dbReference>
<evidence type="ECO:0000259" key="3">
    <source>
        <dbReference type="Pfam" id="PF20042"/>
    </source>
</evidence>
<dbReference type="Pfam" id="PF03050">
    <property type="entry name" value="DDE_Tnp_IS66"/>
    <property type="match status" value="1"/>
</dbReference>
<organism evidence="4 5">
    <name type="scientific">Ktedonosporobacter rubrisoli</name>
    <dbReference type="NCBI Taxonomy" id="2509675"/>
    <lineage>
        <taxon>Bacteria</taxon>
        <taxon>Bacillati</taxon>
        <taxon>Chloroflexota</taxon>
        <taxon>Ktedonobacteria</taxon>
        <taxon>Ktedonobacterales</taxon>
        <taxon>Ktedonosporobacteraceae</taxon>
        <taxon>Ktedonosporobacter</taxon>
    </lineage>
</organism>
<evidence type="ECO:0000256" key="1">
    <source>
        <dbReference type="SAM" id="MobiDB-lite"/>
    </source>
</evidence>
<protein>
    <submittedName>
        <fullName evidence="4">IS66 family transposase</fullName>
    </submittedName>
</protein>
<dbReference type="Proteomes" id="UP000290365">
    <property type="component" value="Chromosome"/>
</dbReference>
<name>A0A4V0YYB0_KTERU</name>
<accession>A0A4V0YYB0</accession>
<dbReference type="AlphaFoldDB" id="A0A4V0YYB0"/>